<dbReference type="HOGENOM" id="CLU_3129156_0_0_5"/>
<sequence>LGGIVAGTAARLPPPCCGLAAITALLRPGHSVSMKSRTGQAEHCPPRSP</sequence>
<organism evidence="1 2">
    <name type="scientific">Pseudoroseomonas cervicalis ATCC 49957</name>
    <dbReference type="NCBI Taxonomy" id="525371"/>
    <lineage>
        <taxon>Bacteria</taxon>
        <taxon>Pseudomonadati</taxon>
        <taxon>Pseudomonadota</taxon>
        <taxon>Alphaproteobacteria</taxon>
        <taxon>Acetobacterales</taxon>
        <taxon>Roseomonadaceae</taxon>
        <taxon>Roseomonas</taxon>
    </lineage>
</organism>
<gene>
    <name evidence="1" type="ORF">HMPREF0731_1496</name>
</gene>
<keyword evidence="2" id="KW-1185">Reference proteome</keyword>
<evidence type="ECO:0000313" key="1">
    <source>
        <dbReference type="EMBL" id="EFH12278.1"/>
    </source>
</evidence>
<accession>D5RK86</accession>
<evidence type="ECO:0000313" key="2">
    <source>
        <dbReference type="Proteomes" id="UP000005324"/>
    </source>
</evidence>
<protein>
    <submittedName>
        <fullName evidence="1">Uncharacterized protein</fullName>
    </submittedName>
</protein>
<reference evidence="1 2" key="1">
    <citation type="submission" date="2010-04" db="EMBL/GenBank/DDBJ databases">
        <authorList>
            <person name="Qin X."/>
            <person name="Bachman B."/>
            <person name="Battles P."/>
            <person name="Bell A."/>
            <person name="Bess C."/>
            <person name="Bickham C."/>
            <person name="Chaboub L."/>
            <person name="Chen D."/>
            <person name="Coyle M."/>
            <person name="Deiros D.R."/>
            <person name="Dinh H."/>
            <person name="Forbes L."/>
            <person name="Fowler G."/>
            <person name="Francisco L."/>
            <person name="Fu Q."/>
            <person name="Gubbala S."/>
            <person name="Hale W."/>
            <person name="Han Y."/>
            <person name="Hemphill L."/>
            <person name="Highlander S.K."/>
            <person name="Hirani K."/>
            <person name="Hogues M."/>
            <person name="Jackson L."/>
            <person name="Jakkamsetti A."/>
            <person name="Javaid M."/>
            <person name="Jiang H."/>
            <person name="Korchina V."/>
            <person name="Kovar C."/>
            <person name="Lara F."/>
            <person name="Lee S."/>
            <person name="Mata R."/>
            <person name="Mathew T."/>
            <person name="Moen C."/>
            <person name="Morales K."/>
            <person name="Munidasa M."/>
            <person name="Nazareth L."/>
            <person name="Ngo R."/>
            <person name="Nguyen L."/>
            <person name="Okwuonu G."/>
            <person name="Ongeri F."/>
            <person name="Patil S."/>
            <person name="Petrosino J."/>
            <person name="Pham C."/>
            <person name="Pham P."/>
            <person name="Pu L.-L."/>
            <person name="Puazo M."/>
            <person name="Raj R."/>
            <person name="Reid J."/>
            <person name="Rouhana J."/>
            <person name="Saada N."/>
            <person name="Shang Y."/>
            <person name="Simmons D."/>
            <person name="Thornton R."/>
            <person name="Warren J."/>
            <person name="Weissenberger G."/>
            <person name="Zhang J."/>
            <person name="Zhang L."/>
            <person name="Zhou C."/>
            <person name="Zhu D."/>
            <person name="Muzny D."/>
            <person name="Worley K."/>
            <person name="Gibbs R."/>
        </authorList>
    </citation>
    <scope>NUCLEOTIDE SEQUENCE [LARGE SCALE GENOMIC DNA]</scope>
    <source>
        <strain evidence="1 2">ATCC 49957</strain>
    </source>
</reference>
<proteinExistence type="predicted"/>
<comment type="caution">
    <text evidence="1">The sequence shown here is derived from an EMBL/GenBank/DDBJ whole genome shotgun (WGS) entry which is preliminary data.</text>
</comment>
<dbReference type="EMBL" id="ADVL01000254">
    <property type="protein sequence ID" value="EFH12278.1"/>
    <property type="molecule type" value="Genomic_DNA"/>
</dbReference>
<feature type="non-terminal residue" evidence="1">
    <location>
        <position position="1"/>
    </location>
</feature>
<dbReference type="Proteomes" id="UP000005324">
    <property type="component" value="Unassembled WGS sequence"/>
</dbReference>
<name>D5RK86_9PROT</name>
<dbReference type="AlphaFoldDB" id="D5RK86"/>